<dbReference type="InterPro" id="IPR023584">
    <property type="entry name" value="Ribosome_recyc_fac_dom"/>
</dbReference>
<keyword evidence="3 5" id="KW-0963">Cytoplasm</keyword>
<dbReference type="GO" id="GO:0043023">
    <property type="term" value="F:ribosomal large subunit binding"/>
    <property type="evidence" value="ECO:0007669"/>
    <property type="project" value="TreeGrafter"/>
</dbReference>
<dbReference type="PANTHER" id="PTHR20982:SF3">
    <property type="entry name" value="MITOCHONDRIAL RIBOSOME RECYCLING FACTOR PSEUDO 1"/>
    <property type="match status" value="1"/>
</dbReference>
<dbReference type="EMBL" id="NJBO01000008">
    <property type="protein sequence ID" value="TKJ42829.1"/>
    <property type="molecule type" value="Genomic_DNA"/>
</dbReference>
<gene>
    <name evidence="5" type="primary">frr</name>
    <name evidence="7" type="ORF">CEE36_06065</name>
</gene>
<dbReference type="Pfam" id="PF01765">
    <property type="entry name" value="RRF"/>
    <property type="match status" value="1"/>
</dbReference>
<feature type="domain" description="Ribosome recycling factor" evidence="6">
    <location>
        <begin position="21"/>
        <end position="182"/>
    </location>
</feature>
<dbReference type="NCBIfam" id="TIGR00496">
    <property type="entry name" value="frr"/>
    <property type="match status" value="1"/>
</dbReference>
<dbReference type="FunFam" id="3.30.1360.40:FF:000001">
    <property type="entry name" value="Ribosome-recycling factor"/>
    <property type="match status" value="1"/>
</dbReference>
<dbReference type="HAMAP" id="MF_00040">
    <property type="entry name" value="RRF"/>
    <property type="match status" value="1"/>
</dbReference>
<dbReference type="PANTHER" id="PTHR20982">
    <property type="entry name" value="RIBOSOME RECYCLING FACTOR"/>
    <property type="match status" value="1"/>
</dbReference>
<comment type="function">
    <text evidence="5">Responsible for the release of ribosomes from messenger RNA at the termination of protein biosynthesis. May increase the efficiency of translation by recycling ribosomes from one round of translation to another.</text>
</comment>
<evidence type="ECO:0000313" key="7">
    <source>
        <dbReference type="EMBL" id="TKJ42829.1"/>
    </source>
</evidence>
<dbReference type="SUPFAM" id="SSF55194">
    <property type="entry name" value="Ribosome recycling factor, RRF"/>
    <property type="match status" value="1"/>
</dbReference>
<accession>A0A532V6K5</accession>
<dbReference type="Gene3D" id="1.10.132.20">
    <property type="entry name" value="Ribosome-recycling factor"/>
    <property type="match status" value="1"/>
</dbReference>
<protein>
    <recommendedName>
        <fullName evidence="5">Ribosome-recycling factor</fullName>
        <shortName evidence="5">RRF</shortName>
    </recommendedName>
    <alternativeName>
        <fullName evidence="5">Ribosome-releasing factor</fullName>
    </alternativeName>
</protein>
<keyword evidence="4 5" id="KW-0648">Protein biosynthesis</keyword>
<dbReference type="InterPro" id="IPR002661">
    <property type="entry name" value="Ribosome_recyc_fac"/>
</dbReference>
<proteinExistence type="inferred from homology"/>
<evidence type="ECO:0000256" key="2">
    <source>
        <dbReference type="ARBA" id="ARBA00005912"/>
    </source>
</evidence>
<sequence length="184" mass="21020">MKEILKDSEAKMKKTVELLAGEFARIRTSRANPALLEGIKVNYYGVPTPLKQIASIGVPDPRSLVIQPWDKNALGAIEKAIQASDLGLTPNVEANLIRISIPALTEERRKDLVKLVSRLTEESRVSVRNIRREAIEQFKRKEKDSEISEDDMHRGQKQVQELTDRYVEELDELFAKKEKEILEQ</sequence>
<comment type="subcellular location">
    <subcellularLocation>
        <location evidence="1 5">Cytoplasm</location>
    </subcellularLocation>
</comment>
<reference evidence="7 8" key="1">
    <citation type="submission" date="2017-06" db="EMBL/GenBank/DDBJ databases">
        <title>Novel microbial phyla capable of carbon fixation and sulfur reduction in deep-sea sediments.</title>
        <authorList>
            <person name="Huang J."/>
            <person name="Baker B."/>
            <person name="Wang Y."/>
        </authorList>
    </citation>
    <scope>NUCLEOTIDE SEQUENCE [LARGE SCALE GENOMIC DNA]</scope>
    <source>
        <strain evidence="7">B3_TA06</strain>
    </source>
</reference>
<comment type="similarity">
    <text evidence="2 5">Belongs to the RRF family.</text>
</comment>
<evidence type="ECO:0000256" key="4">
    <source>
        <dbReference type="ARBA" id="ARBA00022917"/>
    </source>
</evidence>
<dbReference type="Gene3D" id="3.30.1360.40">
    <property type="match status" value="1"/>
</dbReference>
<dbReference type="InterPro" id="IPR036191">
    <property type="entry name" value="RRF_sf"/>
</dbReference>
<dbReference type="CDD" id="cd00520">
    <property type="entry name" value="RRF"/>
    <property type="match status" value="1"/>
</dbReference>
<organism evidence="7 8">
    <name type="scientific">candidate division TA06 bacterium B3_TA06</name>
    <dbReference type="NCBI Taxonomy" id="2012487"/>
    <lineage>
        <taxon>Bacteria</taxon>
        <taxon>Bacteria division TA06</taxon>
    </lineage>
</organism>
<comment type="caution">
    <text evidence="7">The sequence shown here is derived from an EMBL/GenBank/DDBJ whole genome shotgun (WGS) entry which is preliminary data.</text>
</comment>
<evidence type="ECO:0000259" key="6">
    <source>
        <dbReference type="Pfam" id="PF01765"/>
    </source>
</evidence>
<name>A0A532V6K5_UNCT6</name>
<dbReference type="AlphaFoldDB" id="A0A532V6K5"/>
<dbReference type="Proteomes" id="UP000317778">
    <property type="component" value="Unassembled WGS sequence"/>
</dbReference>
<dbReference type="FunFam" id="1.10.132.20:FF:000001">
    <property type="entry name" value="Ribosome-recycling factor"/>
    <property type="match status" value="1"/>
</dbReference>
<dbReference type="GO" id="GO:0005737">
    <property type="term" value="C:cytoplasm"/>
    <property type="evidence" value="ECO:0007669"/>
    <property type="project" value="UniProtKB-SubCell"/>
</dbReference>
<evidence type="ECO:0000256" key="3">
    <source>
        <dbReference type="ARBA" id="ARBA00022490"/>
    </source>
</evidence>
<evidence type="ECO:0000256" key="5">
    <source>
        <dbReference type="HAMAP-Rule" id="MF_00040"/>
    </source>
</evidence>
<evidence type="ECO:0000256" key="1">
    <source>
        <dbReference type="ARBA" id="ARBA00004496"/>
    </source>
</evidence>
<dbReference type="GO" id="GO:0006415">
    <property type="term" value="P:translational termination"/>
    <property type="evidence" value="ECO:0007669"/>
    <property type="project" value="UniProtKB-UniRule"/>
</dbReference>
<evidence type="ECO:0000313" key="8">
    <source>
        <dbReference type="Proteomes" id="UP000317778"/>
    </source>
</evidence>